<dbReference type="GO" id="GO:0005737">
    <property type="term" value="C:cytoplasm"/>
    <property type="evidence" value="ECO:0007669"/>
    <property type="project" value="UniProtKB-ARBA"/>
</dbReference>
<evidence type="ECO:0000313" key="15">
    <source>
        <dbReference type="Proteomes" id="UP000182658"/>
    </source>
</evidence>
<organism evidence="14 15">
    <name type="scientific">Coniochaeta ligniaria NRRL 30616</name>
    <dbReference type="NCBI Taxonomy" id="1408157"/>
    <lineage>
        <taxon>Eukaryota</taxon>
        <taxon>Fungi</taxon>
        <taxon>Dikarya</taxon>
        <taxon>Ascomycota</taxon>
        <taxon>Pezizomycotina</taxon>
        <taxon>Sordariomycetes</taxon>
        <taxon>Sordariomycetidae</taxon>
        <taxon>Coniochaetales</taxon>
        <taxon>Coniochaetaceae</taxon>
        <taxon>Coniochaeta</taxon>
    </lineage>
</organism>
<dbReference type="CDD" id="cd03250">
    <property type="entry name" value="ABCC_MRP_domain1"/>
    <property type="match status" value="1"/>
</dbReference>
<keyword evidence="3" id="KW-0813">Transport</keyword>
<dbReference type="PROSITE" id="PS50893">
    <property type="entry name" value="ABC_TRANSPORTER_2"/>
    <property type="match status" value="2"/>
</dbReference>
<evidence type="ECO:0000256" key="6">
    <source>
        <dbReference type="ARBA" id="ARBA00022741"/>
    </source>
</evidence>
<name>A0A1J7JYN0_9PEZI</name>
<feature type="region of interest" description="Disordered" evidence="10">
    <location>
        <begin position="861"/>
        <end position="912"/>
    </location>
</feature>
<evidence type="ECO:0000259" key="12">
    <source>
        <dbReference type="PROSITE" id="PS50893"/>
    </source>
</evidence>
<evidence type="ECO:0000256" key="4">
    <source>
        <dbReference type="ARBA" id="ARBA00022692"/>
    </source>
</evidence>
<keyword evidence="8 11" id="KW-1133">Transmembrane helix</keyword>
<keyword evidence="15" id="KW-1185">Reference proteome</keyword>
<feature type="transmembrane region" description="Helical" evidence="11">
    <location>
        <begin position="69"/>
        <end position="89"/>
    </location>
</feature>
<dbReference type="GO" id="GO:0016020">
    <property type="term" value="C:membrane"/>
    <property type="evidence" value="ECO:0007669"/>
    <property type="project" value="UniProtKB-SubCell"/>
</dbReference>
<keyword evidence="4 11" id="KW-0812">Transmembrane</keyword>
<feature type="domain" description="ABC transporter" evidence="12">
    <location>
        <begin position="623"/>
        <end position="872"/>
    </location>
</feature>
<dbReference type="SUPFAM" id="SSF52540">
    <property type="entry name" value="P-loop containing nucleoside triphosphate hydrolases"/>
    <property type="match status" value="2"/>
</dbReference>
<dbReference type="SMART" id="SM00382">
    <property type="entry name" value="AAA"/>
    <property type="match status" value="2"/>
</dbReference>
<dbReference type="CDD" id="cd18604">
    <property type="entry name" value="ABC_6TM_VMR1_D2_like"/>
    <property type="match status" value="1"/>
</dbReference>
<dbReference type="PANTHER" id="PTHR24223">
    <property type="entry name" value="ATP-BINDING CASSETTE SUB-FAMILY C"/>
    <property type="match status" value="1"/>
</dbReference>
<feature type="transmembrane region" description="Helical" evidence="11">
    <location>
        <begin position="415"/>
        <end position="436"/>
    </location>
</feature>
<feature type="region of interest" description="Disordered" evidence="10">
    <location>
        <begin position="965"/>
        <end position="986"/>
    </location>
</feature>
<feature type="transmembrane region" description="Helical" evidence="11">
    <location>
        <begin position="101"/>
        <end position="125"/>
    </location>
</feature>
<dbReference type="SUPFAM" id="SSF90123">
    <property type="entry name" value="ABC transporter transmembrane region"/>
    <property type="match status" value="2"/>
</dbReference>
<feature type="transmembrane region" description="Helical" evidence="11">
    <location>
        <begin position="924"/>
        <end position="948"/>
    </location>
</feature>
<feature type="transmembrane region" description="Helical" evidence="11">
    <location>
        <begin position="442"/>
        <end position="462"/>
    </location>
</feature>
<dbReference type="PANTHER" id="PTHR24223:SF456">
    <property type="entry name" value="MULTIDRUG RESISTANCE-ASSOCIATED PROTEIN LETHAL(2)03659"/>
    <property type="match status" value="1"/>
</dbReference>
<keyword evidence="6" id="KW-0547">Nucleotide-binding</keyword>
<evidence type="ECO:0000256" key="3">
    <source>
        <dbReference type="ARBA" id="ARBA00022448"/>
    </source>
</evidence>
<dbReference type="CDD" id="cd03244">
    <property type="entry name" value="ABCC_MRP_domain2"/>
    <property type="match status" value="1"/>
</dbReference>
<feature type="transmembrane region" description="Helical" evidence="11">
    <location>
        <begin position="521"/>
        <end position="550"/>
    </location>
</feature>
<evidence type="ECO:0000259" key="13">
    <source>
        <dbReference type="PROSITE" id="PS50929"/>
    </source>
</evidence>
<dbReference type="Gene3D" id="1.20.1560.10">
    <property type="entry name" value="ABC transporter type 1, transmembrane domain"/>
    <property type="match status" value="2"/>
</dbReference>
<feature type="domain" description="ABC transporter" evidence="12">
    <location>
        <begin position="1279"/>
        <end position="1525"/>
    </location>
</feature>
<feature type="domain" description="ABC transmembrane type-1" evidence="13">
    <location>
        <begin position="284"/>
        <end position="586"/>
    </location>
</feature>
<keyword evidence="7" id="KW-0067">ATP-binding</keyword>
<dbReference type="GO" id="GO:0005524">
    <property type="term" value="F:ATP binding"/>
    <property type="evidence" value="ECO:0007669"/>
    <property type="project" value="UniProtKB-KW"/>
</dbReference>
<gene>
    <name evidence="14" type="ORF">CONLIGDRAFT_47777</name>
</gene>
<feature type="transmembrane region" description="Helical" evidence="11">
    <location>
        <begin position="1106"/>
        <end position="1126"/>
    </location>
</feature>
<feature type="transmembrane region" description="Helical" evidence="11">
    <location>
        <begin position="276"/>
        <end position="299"/>
    </location>
</feature>
<evidence type="ECO:0000256" key="5">
    <source>
        <dbReference type="ARBA" id="ARBA00022737"/>
    </source>
</evidence>
<feature type="transmembrane region" description="Helical" evidence="11">
    <location>
        <begin position="1082"/>
        <end position="1100"/>
    </location>
</feature>
<keyword evidence="9 11" id="KW-0472">Membrane</keyword>
<feature type="domain" description="ABC transmembrane type-1" evidence="13">
    <location>
        <begin position="937"/>
        <end position="1245"/>
    </location>
</feature>
<dbReference type="OrthoDB" id="6500128at2759"/>
<dbReference type="InterPro" id="IPR027417">
    <property type="entry name" value="P-loop_NTPase"/>
</dbReference>
<dbReference type="STRING" id="1408157.A0A1J7JYN0"/>
<comment type="subcellular location">
    <subcellularLocation>
        <location evidence="1">Membrane</location>
        <topology evidence="1">Multi-pass membrane protein</topology>
    </subcellularLocation>
</comment>
<feature type="transmembrane region" description="Helical" evidence="11">
    <location>
        <begin position="319"/>
        <end position="337"/>
    </location>
</feature>
<evidence type="ECO:0008006" key="16">
    <source>
        <dbReference type="Google" id="ProtNLM"/>
    </source>
</evidence>
<accession>A0A1J7JYN0</accession>
<dbReference type="Pfam" id="PF00005">
    <property type="entry name" value="ABC_tran"/>
    <property type="match status" value="2"/>
</dbReference>
<evidence type="ECO:0000256" key="7">
    <source>
        <dbReference type="ARBA" id="ARBA00022840"/>
    </source>
</evidence>
<protein>
    <recommendedName>
        <fullName evidence="16">P-loop containing nucleoside triphosphate hydrolase protein</fullName>
    </recommendedName>
</protein>
<evidence type="ECO:0000313" key="14">
    <source>
        <dbReference type="EMBL" id="OIW35256.1"/>
    </source>
</evidence>
<proteinExistence type="inferred from homology"/>
<feature type="transmembrane region" description="Helical" evidence="11">
    <location>
        <begin position="12"/>
        <end position="31"/>
    </location>
</feature>
<feature type="transmembrane region" description="Helical" evidence="11">
    <location>
        <begin position="137"/>
        <end position="154"/>
    </location>
</feature>
<evidence type="ECO:0000256" key="10">
    <source>
        <dbReference type="SAM" id="MobiDB-lite"/>
    </source>
</evidence>
<dbReference type="PROSITE" id="PS00211">
    <property type="entry name" value="ABC_TRANSPORTER_1"/>
    <property type="match status" value="1"/>
</dbReference>
<feature type="compositionally biased region" description="Basic and acidic residues" evidence="10">
    <location>
        <begin position="903"/>
        <end position="912"/>
    </location>
</feature>
<feature type="transmembrane region" description="Helical" evidence="11">
    <location>
        <begin position="174"/>
        <end position="195"/>
    </location>
</feature>
<reference evidence="14 15" key="1">
    <citation type="submission" date="2016-10" db="EMBL/GenBank/DDBJ databases">
        <title>Draft genome sequence of Coniochaeta ligniaria NRRL30616, a lignocellulolytic fungus for bioabatement of inhibitors in plant biomass hydrolysates.</title>
        <authorList>
            <consortium name="DOE Joint Genome Institute"/>
            <person name="Jimenez D.J."/>
            <person name="Hector R.E."/>
            <person name="Riley R."/>
            <person name="Sun H."/>
            <person name="Grigoriev I.V."/>
            <person name="Van Elsas J.D."/>
            <person name="Nichols N.N."/>
        </authorList>
    </citation>
    <scope>NUCLEOTIDE SEQUENCE [LARGE SCALE GENOMIC DNA]</scope>
    <source>
        <strain evidence="14 15">NRRL 30616</strain>
    </source>
</reference>
<dbReference type="GO" id="GO:0016887">
    <property type="term" value="F:ATP hydrolysis activity"/>
    <property type="evidence" value="ECO:0007669"/>
    <property type="project" value="InterPro"/>
</dbReference>
<evidence type="ECO:0000256" key="11">
    <source>
        <dbReference type="SAM" id="Phobius"/>
    </source>
</evidence>
<dbReference type="FunFam" id="3.40.50.300:FF:000610">
    <property type="entry name" value="Multidrug resistance-associated ABC transporter"/>
    <property type="match status" value="1"/>
</dbReference>
<dbReference type="Pfam" id="PF00664">
    <property type="entry name" value="ABC_membrane"/>
    <property type="match status" value="2"/>
</dbReference>
<feature type="transmembrane region" description="Helical" evidence="11">
    <location>
        <begin position="1187"/>
        <end position="1210"/>
    </location>
</feature>
<dbReference type="FunFam" id="1.20.1560.10:FF:000013">
    <property type="entry name" value="ABC transporter C family member 2"/>
    <property type="match status" value="1"/>
</dbReference>
<sequence length="1566" mass="170838">MAEQDLLKGVTAALATTCILLLSLPALKAFVSKARLPRGYGPVEGHYEDEDGVATEESIKAYSDLRPRIAVWLSLLVGLGASISSRVLALRRIPPAEAQGGVWTFIVARSGVVSWSLICLQAICLPLRHQYLLRFRLTIYGLLSCLILASIIAWKDAYPALGDLMAPEIQTKVYSILSLVQLAAAASAACAFAGFPRRPDVFDNGSLVDQQHTVSLLKRLSYSYNMVVFDIAKERQMKISDLPVMDHAIRSRNLTAEFLANCGDGKLWRQLLRVNLFKIAVQWILTIAGSVLSLFPQLVLYKFLQAIESRGDSDTVDPYMFVWAFALLLSQAVGVGFQTWSSWFTISPLTTPVMSLLQSLIFSKAMRQYDTAIANQDDGSNETKDPHSAEKMKEKMVRQSVINHMQLDSSRVTMFFMFNSQVPLAFTNFFLAGTFLVRLMGWKSVLAGVGAAAIMAPFSTWFSKSYSRLTISLMMSRDSKANLLTEALQGMRQIKYSGLERLWEDRMLARRKEELDKYRTVSLWGCLLIFLVNLGPVLLACVTFSVYAWQNGTHIKASVIFTSLDLLNRVSGSLSLFPMLQMFALEAWTSCMRLDKYLSQADREQIAEPGAVASFEKATVAWPKAEDADAGQPAAQPQEEHSMLRDISLEFPTGKLSVITGKTGSGKSLLLAAILGEVKLVSGSIHTPVPPPVAEPAPGFIPPSEWIIPSSVAFVSQTPWIESGTVKENITFGLPFDESRYNKVLHACALEKDIEHLVDGEQTQVGPKGVTLSGGQRWRLALARALYSRAGIVILDDVLSAVDSHVGRVIVDEGLTGELAKGRTRILATHHSDLVLPHASYLIKLRDGWLESAEEVSDSGISLLDHTESNTASEAPTEIGSNGDLTGSKTNGAASSTHAGNKPHGDAQDEKHEAGRVKWRVYKAYYKASGAILYWTFGLGMLILARLAGVTETWALKELSETASSEGNSTSTLHHRPSASLDSPQTYLGDNVGHRADDSNRQIVFWLGLYVVLHILGGVLQAGKMVASLTLGLRASQVLFQRMTHAVLRAPLRWTDTTPAGRILNRFTSDMSTIDARVSRETLDFISTILGLVVIIGTSLSVSPWILFFGIILVFFYINVASKYVIVAREVNRINATSNSPVYDQFSSVLSGLSTIRAFGRVEYYINRMYSLIDNSSKANLAKMFSALWLSFRLGMLGVLFVTAVAYAVAVGGASAALAGFSLTFAFQYSGALGGLLQAMTSFELGFNAVERVLEYAEIETEPEDGADAPAAWPAEGRIEVDHLTVSYAADLPDVLHDLNFTIEAGERIGVVGRTGAGKSTLAAVLFRLIEPKSGSVRIDNIDISTLKLDQLRSRLAIIPQDPFLFSGTLRSNLDMEGLHDDYELLQALQRVHLVEEDSSEPEPTPGNTTPNIFTNLSHPISSGGSNLSQGQRQLVCLARALLRRPKLIVLDEATSAVDRATDAAIQASLRREFAGSTVLVVAHRLSTVADFDRLLVLDGGRVAEVGGPGELLRRGMDGGVRRRDGAGAGAEMGTGGFDGAGAFWELVQRSAERERLVEMILGKDG</sequence>
<dbReference type="CDD" id="cd18596">
    <property type="entry name" value="ABC_6TM_VMR1_D1_like"/>
    <property type="match status" value="1"/>
</dbReference>
<dbReference type="GO" id="GO:0140359">
    <property type="term" value="F:ABC-type transporter activity"/>
    <property type="evidence" value="ECO:0007669"/>
    <property type="project" value="InterPro"/>
</dbReference>
<dbReference type="InterPro" id="IPR050173">
    <property type="entry name" value="ABC_transporter_C-like"/>
</dbReference>
<evidence type="ECO:0000256" key="9">
    <source>
        <dbReference type="ARBA" id="ARBA00023136"/>
    </source>
</evidence>
<evidence type="ECO:0000256" key="2">
    <source>
        <dbReference type="ARBA" id="ARBA00009726"/>
    </source>
</evidence>
<dbReference type="EMBL" id="KV875093">
    <property type="protein sequence ID" value="OIW35256.1"/>
    <property type="molecule type" value="Genomic_DNA"/>
</dbReference>
<feature type="compositionally biased region" description="Polar residues" evidence="10">
    <location>
        <begin position="869"/>
        <end position="899"/>
    </location>
</feature>
<comment type="similarity">
    <text evidence="2">Belongs to the ABC transporter superfamily. ABCC family. Conjugate transporter (TC 3.A.1.208) subfamily.</text>
</comment>
<dbReference type="InterPro" id="IPR003593">
    <property type="entry name" value="AAA+_ATPase"/>
</dbReference>
<dbReference type="PROSITE" id="PS50929">
    <property type="entry name" value="ABC_TM1F"/>
    <property type="match status" value="2"/>
</dbReference>
<dbReference type="Proteomes" id="UP000182658">
    <property type="component" value="Unassembled WGS sequence"/>
</dbReference>
<feature type="transmembrane region" description="Helical" evidence="11">
    <location>
        <begin position="1003"/>
        <end position="1020"/>
    </location>
</feature>
<dbReference type="InterPro" id="IPR036640">
    <property type="entry name" value="ABC1_TM_sf"/>
</dbReference>
<dbReference type="InParanoid" id="A0A1J7JYN0"/>
<evidence type="ECO:0000256" key="1">
    <source>
        <dbReference type="ARBA" id="ARBA00004141"/>
    </source>
</evidence>
<evidence type="ECO:0000256" key="8">
    <source>
        <dbReference type="ARBA" id="ARBA00022989"/>
    </source>
</evidence>
<keyword evidence="5" id="KW-0677">Repeat</keyword>
<dbReference type="InterPro" id="IPR003439">
    <property type="entry name" value="ABC_transporter-like_ATP-bd"/>
</dbReference>
<dbReference type="InterPro" id="IPR011527">
    <property type="entry name" value="ABC1_TM_dom"/>
</dbReference>
<dbReference type="Gene3D" id="3.40.50.300">
    <property type="entry name" value="P-loop containing nucleotide triphosphate hydrolases"/>
    <property type="match status" value="2"/>
</dbReference>
<dbReference type="InterPro" id="IPR017871">
    <property type="entry name" value="ABC_transporter-like_CS"/>
</dbReference>